<dbReference type="InParanoid" id="K5USW7"/>
<dbReference type="EMBL" id="JH930474">
    <property type="protein sequence ID" value="EKM53036.1"/>
    <property type="molecule type" value="Genomic_DNA"/>
</dbReference>
<protein>
    <submittedName>
        <fullName evidence="1">Uncharacterized protein</fullName>
    </submittedName>
</protein>
<sequence length="77" mass="8486">MTATSTVSLVKELLKVVGSLEEQGVNGHLQPQQAYEATRRVEALTDEIKRAVLGPLEYTIQIAGSSLSHSNRTTYWI</sequence>
<evidence type="ECO:0000313" key="1">
    <source>
        <dbReference type="EMBL" id="EKM53036.1"/>
    </source>
</evidence>
<accession>K5USW7</accession>
<dbReference type="RefSeq" id="XP_007397743.1">
    <property type="nucleotide sequence ID" value="XM_007397681.1"/>
</dbReference>
<name>K5USW7_PHACS</name>
<dbReference type="GeneID" id="18917347"/>
<dbReference type="HOGENOM" id="CLU_2638867_0_0_1"/>
<evidence type="ECO:0000313" key="2">
    <source>
        <dbReference type="Proteomes" id="UP000008370"/>
    </source>
</evidence>
<proteinExistence type="predicted"/>
<dbReference type="Proteomes" id="UP000008370">
    <property type="component" value="Unassembled WGS sequence"/>
</dbReference>
<keyword evidence="2" id="KW-1185">Reference proteome</keyword>
<dbReference type="KEGG" id="pco:PHACADRAFT_259208"/>
<reference evidence="1 2" key="1">
    <citation type="journal article" date="2012" name="BMC Genomics">
        <title>Comparative genomics of the white-rot fungi, Phanerochaete carnosa and P. chrysosporium, to elucidate the genetic basis of the distinct wood types they colonize.</title>
        <authorList>
            <person name="Suzuki H."/>
            <person name="MacDonald J."/>
            <person name="Syed K."/>
            <person name="Salamov A."/>
            <person name="Hori C."/>
            <person name="Aerts A."/>
            <person name="Henrissat B."/>
            <person name="Wiebenga A."/>
            <person name="vanKuyk P.A."/>
            <person name="Barry K."/>
            <person name="Lindquist E."/>
            <person name="LaButti K."/>
            <person name="Lapidus A."/>
            <person name="Lucas S."/>
            <person name="Coutinho P."/>
            <person name="Gong Y."/>
            <person name="Samejima M."/>
            <person name="Mahadevan R."/>
            <person name="Abou-Zaid M."/>
            <person name="de Vries R.P."/>
            <person name="Igarashi K."/>
            <person name="Yadav J.S."/>
            <person name="Grigoriev I.V."/>
            <person name="Master E.R."/>
        </authorList>
    </citation>
    <scope>NUCLEOTIDE SEQUENCE [LARGE SCALE GENOMIC DNA]</scope>
    <source>
        <strain evidence="1 2">HHB-10118-sp</strain>
    </source>
</reference>
<organism evidence="1 2">
    <name type="scientific">Phanerochaete carnosa (strain HHB-10118-sp)</name>
    <name type="common">White-rot fungus</name>
    <name type="synonym">Peniophora carnosa</name>
    <dbReference type="NCBI Taxonomy" id="650164"/>
    <lineage>
        <taxon>Eukaryota</taxon>
        <taxon>Fungi</taxon>
        <taxon>Dikarya</taxon>
        <taxon>Basidiomycota</taxon>
        <taxon>Agaricomycotina</taxon>
        <taxon>Agaricomycetes</taxon>
        <taxon>Polyporales</taxon>
        <taxon>Phanerochaetaceae</taxon>
        <taxon>Phanerochaete</taxon>
    </lineage>
</organism>
<dbReference type="AlphaFoldDB" id="K5USW7"/>
<gene>
    <name evidence="1" type="ORF">PHACADRAFT_259208</name>
</gene>